<dbReference type="Proteomes" id="UP000557204">
    <property type="component" value="Unassembled WGS sequence"/>
</dbReference>
<dbReference type="EMBL" id="JABFAJ010000019">
    <property type="protein sequence ID" value="NNU28090.1"/>
    <property type="molecule type" value="Genomic_DNA"/>
</dbReference>
<feature type="transmembrane region" description="Helical" evidence="5">
    <location>
        <begin position="53"/>
        <end position="72"/>
    </location>
</feature>
<keyword evidence="4 5" id="KW-0472">Membrane</keyword>
<keyword evidence="3 5" id="KW-1133">Transmembrane helix</keyword>
<protein>
    <submittedName>
        <fullName evidence="7">DUF202 domain-containing protein</fullName>
    </submittedName>
</protein>
<dbReference type="GO" id="GO:0012505">
    <property type="term" value="C:endomembrane system"/>
    <property type="evidence" value="ECO:0007669"/>
    <property type="project" value="UniProtKB-SubCell"/>
</dbReference>
<evidence type="ECO:0000256" key="2">
    <source>
        <dbReference type="ARBA" id="ARBA00022692"/>
    </source>
</evidence>
<evidence type="ECO:0000313" key="7">
    <source>
        <dbReference type="EMBL" id="NNU28090.1"/>
    </source>
</evidence>
<dbReference type="InterPro" id="IPR003807">
    <property type="entry name" value="DUF202"/>
</dbReference>
<keyword evidence="2 5" id="KW-0812">Transmembrane</keyword>
<keyword evidence="8" id="KW-1185">Reference proteome</keyword>
<evidence type="ECO:0000259" key="6">
    <source>
        <dbReference type="Pfam" id="PF02656"/>
    </source>
</evidence>
<accession>A0A849K6M1</accession>
<dbReference type="Pfam" id="PF02656">
    <property type="entry name" value="DUF202"/>
    <property type="match status" value="1"/>
</dbReference>
<feature type="transmembrane region" description="Helical" evidence="5">
    <location>
        <begin position="30"/>
        <end position="47"/>
    </location>
</feature>
<gene>
    <name evidence="7" type="ORF">HLI28_11140</name>
</gene>
<name>A0A849K6M1_9MICO</name>
<evidence type="ECO:0000256" key="3">
    <source>
        <dbReference type="ARBA" id="ARBA00022989"/>
    </source>
</evidence>
<proteinExistence type="predicted"/>
<feature type="domain" description="DUF202" evidence="6">
    <location>
        <begin position="19"/>
        <end position="68"/>
    </location>
</feature>
<organism evidence="7 8">
    <name type="scientific">Isoptericola sediminis</name>
    <dbReference type="NCBI Taxonomy" id="2733572"/>
    <lineage>
        <taxon>Bacteria</taxon>
        <taxon>Bacillati</taxon>
        <taxon>Actinomycetota</taxon>
        <taxon>Actinomycetes</taxon>
        <taxon>Micrococcales</taxon>
        <taxon>Promicromonosporaceae</taxon>
        <taxon>Isoptericola</taxon>
    </lineage>
</organism>
<sequence length="116" mass="12218">MSAPSAPDPAGPEVPGRWAERTALAWRRTLMSFAAATLVAIHAFPAVQGAKALAGAAVVALVLVTPGWWFTARHARHTRAGLEQEVPRLRHGRRIVTVCAATSLLALGALLLVLLA</sequence>
<dbReference type="AlphaFoldDB" id="A0A849K6M1"/>
<evidence type="ECO:0000313" key="8">
    <source>
        <dbReference type="Proteomes" id="UP000557204"/>
    </source>
</evidence>
<reference evidence="7 8" key="1">
    <citation type="submission" date="2020-05" db="EMBL/GenBank/DDBJ databases">
        <title>Genome sequence of Isoptericola sp. JC619 isolated from Chilika lagoon, India.</title>
        <authorList>
            <person name="Kumar D."/>
            <person name="Appam K."/>
            <person name="Gandham S."/>
            <person name="Uppada J."/>
            <person name="Sasikala C."/>
            <person name="Venkata Ramana C."/>
        </authorList>
    </citation>
    <scope>NUCLEOTIDE SEQUENCE [LARGE SCALE GENOMIC DNA]</scope>
    <source>
        <strain evidence="7 8">JC619</strain>
    </source>
</reference>
<comment type="subcellular location">
    <subcellularLocation>
        <location evidence="1">Endomembrane system</location>
        <topology evidence="1">Multi-pass membrane protein</topology>
    </subcellularLocation>
</comment>
<evidence type="ECO:0000256" key="4">
    <source>
        <dbReference type="ARBA" id="ARBA00023136"/>
    </source>
</evidence>
<evidence type="ECO:0000256" key="1">
    <source>
        <dbReference type="ARBA" id="ARBA00004127"/>
    </source>
</evidence>
<dbReference type="RefSeq" id="WP_171247615.1">
    <property type="nucleotide sequence ID" value="NZ_JABFAJ010000019.1"/>
</dbReference>
<feature type="transmembrane region" description="Helical" evidence="5">
    <location>
        <begin position="93"/>
        <end position="115"/>
    </location>
</feature>
<evidence type="ECO:0000256" key="5">
    <source>
        <dbReference type="SAM" id="Phobius"/>
    </source>
</evidence>
<comment type="caution">
    <text evidence="7">The sequence shown here is derived from an EMBL/GenBank/DDBJ whole genome shotgun (WGS) entry which is preliminary data.</text>
</comment>